<dbReference type="PANTHER" id="PTHR48104">
    <property type="entry name" value="METACASPASE-4"/>
    <property type="match status" value="1"/>
</dbReference>
<dbReference type="PANTHER" id="PTHR48104:SF30">
    <property type="entry name" value="METACASPASE-1"/>
    <property type="match status" value="1"/>
</dbReference>
<comment type="caution">
    <text evidence="2">The sequence shown here is derived from an EMBL/GenBank/DDBJ whole genome shotgun (WGS) entry which is preliminary data.</text>
</comment>
<dbReference type="Proteomes" id="UP000679690">
    <property type="component" value="Unassembled WGS sequence"/>
</dbReference>
<dbReference type="Pfam" id="PF00656">
    <property type="entry name" value="Peptidase_C14"/>
    <property type="match status" value="1"/>
</dbReference>
<evidence type="ECO:0000313" key="2">
    <source>
        <dbReference type="EMBL" id="MBO3737828.1"/>
    </source>
</evidence>
<dbReference type="RefSeq" id="WP_208467025.1">
    <property type="nucleotide sequence ID" value="NZ_JAGFNS010000005.1"/>
</dbReference>
<evidence type="ECO:0000313" key="3">
    <source>
        <dbReference type="Proteomes" id="UP000679690"/>
    </source>
</evidence>
<feature type="domain" description="Peptidase C14 caspase" evidence="1">
    <location>
        <begin position="5"/>
        <end position="257"/>
    </location>
</feature>
<proteinExistence type="predicted"/>
<gene>
    <name evidence="2" type="ORF">J5X75_09870</name>
</gene>
<name>A0ABS3UGE1_9ACTN</name>
<dbReference type="InterPro" id="IPR050452">
    <property type="entry name" value="Metacaspase"/>
</dbReference>
<keyword evidence="3" id="KW-1185">Reference proteome</keyword>
<reference evidence="2 3" key="1">
    <citation type="submission" date="2021-03" db="EMBL/GenBank/DDBJ databases">
        <title>Actinoplanes flavus sp. nov., a novel actinomycete isolated from Coconut Palm rhizosphere soil.</title>
        <authorList>
            <person name="Luo X."/>
        </authorList>
    </citation>
    <scope>NUCLEOTIDE SEQUENCE [LARGE SCALE GENOMIC DNA]</scope>
    <source>
        <strain evidence="2 3">NEAU-H7</strain>
    </source>
</reference>
<sequence length="624" mass="68079">MKVLYAFLVGINEYRAVTNLSGCVRDVETAEAHLRSTLAPGVRMESLILRDGEATREAVIAAFRSYLGQAGPDDVALFWFSGHGSDAEAPDWAGGLEASGRVQTLVCADSRSDGVPDLWDKELALLIDELTAGHITVVLDSCHSAGASRIVLKHTPEARIRTPPRSAETRSPESFLPGTIERAADVPPMRHVEMAACEAHETAQELILDGEWRGVFTWALLAARKLLGNAATYHELLQAARSRLAVRDAYQESSARAAIPEQLDQPFLGGTVVAPDSGIWMRYTHDEWAIDAGTVHGLPIGSGLRVGVHDADGQEAEIVEVRATDSLVEPAGGWEPDRDRQFLVVTTSVPLPRTTVAVAGVDPAEVADLSAAIGRSPHLRVAAPGEPVQVRVTLAADGNLVITDRHAERYAEWAHEGVDRVIKALEHIARWLLIWGLENPAPGIVSPVRIEIVDPLTDQPLVPNGLGEHVLAYTPQLRDWRPPSIRIRLRNTSSVPLFCVLLDLTPRFASDPMVFPGDYIGPGVTVYCRDRRRIGVQLPGDIPVEPGAWARDRLKLFAAEQRFSVLPFRLPALGRRIPVRRRGLGSQGLLDRLGGRVHRDLFDAELGMAYDWTTSEAVIKVVVP</sequence>
<protein>
    <submittedName>
        <fullName evidence="2">Caspase family protein</fullName>
    </submittedName>
</protein>
<accession>A0ABS3UGE1</accession>
<dbReference type="EMBL" id="JAGFNS010000005">
    <property type="protein sequence ID" value="MBO3737828.1"/>
    <property type="molecule type" value="Genomic_DNA"/>
</dbReference>
<evidence type="ECO:0000259" key="1">
    <source>
        <dbReference type="Pfam" id="PF00656"/>
    </source>
</evidence>
<dbReference type="Gene3D" id="3.40.50.1460">
    <property type="match status" value="1"/>
</dbReference>
<dbReference type="InterPro" id="IPR011600">
    <property type="entry name" value="Pept_C14_caspase"/>
</dbReference>
<organism evidence="2 3">
    <name type="scientific">Actinoplanes flavus</name>
    <dbReference type="NCBI Taxonomy" id="2820290"/>
    <lineage>
        <taxon>Bacteria</taxon>
        <taxon>Bacillati</taxon>
        <taxon>Actinomycetota</taxon>
        <taxon>Actinomycetes</taxon>
        <taxon>Micromonosporales</taxon>
        <taxon>Micromonosporaceae</taxon>
        <taxon>Actinoplanes</taxon>
    </lineage>
</organism>